<dbReference type="AlphaFoldDB" id="A0AAV2VQB1"/>
<dbReference type="RefSeq" id="WP_022611873.1">
    <property type="nucleotide sequence ID" value="NZ_LK391965.1"/>
</dbReference>
<evidence type="ECO:0000313" key="2">
    <source>
        <dbReference type="Proteomes" id="UP000018211"/>
    </source>
</evidence>
<protein>
    <submittedName>
        <fullName evidence="1">Uncharacterized protein</fullName>
    </submittedName>
</protein>
<organism evidence="1 2">
    <name type="scientific">Vibrio nigripulchritudo SOn1</name>
    <dbReference type="NCBI Taxonomy" id="1238450"/>
    <lineage>
        <taxon>Bacteria</taxon>
        <taxon>Pseudomonadati</taxon>
        <taxon>Pseudomonadota</taxon>
        <taxon>Gammaproteobacteria</taxon>
        <taxon>Vibrionales</taxon>
        <taxon>Vibrionaceae</taxon>
        <taxon>Vibrio</taxon>
    </lineage>
</organism>
<evidence type="ECO:0000313" key="1">
    <source>
        <dbReference type="EMBL" id="CCO46832.1"/>
    </source>
</evidence>
<accession>A0AAV2VQB1</accession>
<name>A0AAV2VQB1_9VIBR</name>
<comment type="caution">
    <text evidence="1">The sequence shown here is derived from an EMBL/GenBank/DDBJ whole genome shotgun (WGS) entry which is preliminary data.</text>
</comment>
<dbReference type="Proteomes" id="UP000018211">
    <property type="component" value="Unassembled WGS sequence"/>
</dbReference>
<proteinExistence type="predicted"/>
<sequence length="170" mass="19378">MKTRVRKTPLYKPAVYAKLLNRADISLAVLLQNDIQMYDKSLVVSQHLSSHFGLAFDGMNVFVGVPHQLWEGFERINWQSFSVDESELYLVLNFDVDVERTITNRTSFGNHSETKAMVDRLALKIPYTPVFDEQLSNCSFVHICEMSNANERTTTPSIPITKIAYTNTKG</sequence>
<reference evidence="1 2" key="1">
    <citation type="journal article" date="2013" name="ISME J.">
        <title>Comparative genomics of pathogenic lineages of Vibrio nigripulchritudo identifies virulence-associated traits.</title>
        <authorList>
            <person name="Goudenege D."/>
            <person name="Labreuche Y."/>
            <person name="Krin E."/>
            <person name="Ansquer D."/>
            <person name="Mangenot S."/>
            <person name="Calteau A."/>
            <person name="Medigue C."/>
            <person name="Mazel D."/>
            <person name="Polz M.F."/>
            <person name="Le Roux F."/>
        </authorList>
    </citation>
    <scope>NUCLEOTIDE SEQUENCE [LARGE SCALE GENOMIC DNA]</scope>
    <source>
        <strain evidence="1 2">SOn1</strain>
    </source>
</reference>
<dbReference type="EMBL" id="CAOF01000101">
    <property type="protein sequence ID" value="CCO46832.1"/>
    <property type="molecule type" value="Genomic_DNA"/>
</dbReference>
<gene>
    <name evidence="1" type="ORF">VIBNISOn1_190051</name>
</gene>